<evidence type="ECO:0000313" key="5">
    <source>
        <dbReference type="Proteomes" id="UP000178082"/>
    </source>
</evidence>
<name>A0A1F7SDN7_9BACT</name>
<organism evidence="4 5">
    <name type="scientific">Candidatus Schekmanbacteria bacterium RIFCSPLOWO2_12_FULL_38_15</name>
    <dbReference type="NCBI Taxonomy" id="1817883"/>
    <lineage>
        <taxon>Bacteria</taxon>
        <taxon>Candidatus Schekmaniibacteriota</taxon>
    </lineage>
</organism>
<dbReference type="SUPFAM" id="SSF54534">
    <property type="entry name" value="FKBP-like"/>
    <property type="match status" value="1"/>
</dbReference>
<gene>
    <name evidence="4" type="ORF">A3G31_05785</name>
</gene>
<dbReference type="Pfam" id="PF13624">
    <property type="entry name" value="SurA_N_3"/>
    <property type="match status" value="1"/>
</dbReference>
<dbReference type="Proteomes" id="UP000178082">
    <property type="component" value="Unassembled WGS sequence"/>
</dbReference>
<keyword evidence="1" id="KW-0697">Rotamase</keyword>
<dbReference type="PROSITE" id="PS01096">
    <property type="entry name" value="PPIC_PPIASE_1"/>
    <property type="match status" value="1"/>
</dbReference>
<dbReference type="Gene3D" id="3.10.50.40">
    <property type="match status" value="1"/>
</dbReference>
<proteinExistence type="predicted"/>
<dbReference type="PANTHER" id="PTHR47245">
    <property type="entry name" value="PEPTIDYLPROLYL ISOMERASE"/>
    <property type="match status" value="1"/>
</dbReference>
<evidence type="ECO:0000259" key="3">
    <source>
        <dbReference type="PROSITE" id="PS50198"/>
    </source>
</evidence>
<protein>
    <recommendedName>
        <fullName evidence="3">PpiC domain-containing protein</fullName>
    </recommendedName>
</protein>
<dbReference type="InterPro" id="IPR046357">
    <property type="entry name" value="PPIase_dom_sf"/>
</dbReference>
<dbReference type="InterPro" id="IPR023058">
    <property type="entry name" value="PPIase_PpiC_CS"/>
</dbReference>
<feature type="compositionally biased region" description="Acidic residues" evidence="2">
    <location>
        <begin position="302"/>
        <end position="329"/>
    </location>
</feature>
<evidence type="ECO:0000313" key="4">
    <source>
        <dbReference type="EMBL" id="OGL51892.1"/>
    </source>
</evidence>
<dbReference type="InterPro" id="IPR000297">
    <property type="entry name" value="PPIase_PpiC"/>
</dbReference>
<dbReference type="EMBL" id="MGDI01000036">
    <property type="protein sequence ID" value="OGL51892.1"/>
    <property type="molecule type" value="Genomic_DNA"/>
</dbReference>
<dbReference type="PANTHER" id="PTHR47245:SF2">
    <property type="entry name" value="PEPTIDYL-PROLYL CIS-TRANS ISOMERASE HP_0175-RELATED"/>
    <property type="match status" value="1"/>
</dbReference>
<dbReference type="AlphaFoldDB" id="A0A1F7SDN7"/>
<dbReference type="InterPro" id="IPR050245">
    <property type="entry name" value="PrsA_foldase"/>
</dbReference>
<evidence type="ECO:0000256" key="2">
    <source>
        <dbReference type="SAM" id="MobiDB-lite"/>
    </source>
</evidence>
<comment type="caution">
    <text evidence="4">The sequence shown here is derived from an EMBL/GenBank/DDBJ whole genome shotgun (WGS) entry which is preliminary data.</text>
</comment>
<keyword evidence="1" id="KW-0413">Isomerase</keyword>
<dbReference type="SUPFAM" id="SSF109998">
    <property type="entry name" value="Triger factor/SurA peptide-binding domain-like"/>
    <property type="match status" value="1"/>
</dbReference>
<dbReference type="InterPro" id="IPR027304">
    <property type="entry name" value="Trigger_fact/SurA_dom_sf"/>
</dbReference>
<reference evidence="4 5" key="1">
    <citation type="journal article" date="2016" name="Nat. Commun.">
        <title>Thousands of microbial genomes shed light on interconnected biogeochemical processes in an aquifer system.</title>
        <authorList>
            <person name="Anantharaman K."/>
            <person name="Brown C.T."/>
            <person name="Hug L.A."/>
            <person name="Sharon I."/>
            <person name="Castelle C.J."/>
            <person name="Probst A.J."/>
            <person name="Thomas B.C."/>
            <person name="Singh A."/>
            <person name="Wilkins M.J."/>
            <person name="Karaoz U."/>
            <person name="Brodie E.L."/>
            <person name="Williams K.H."/>
            <person name="Hubbard S.S."/>
            <person name="Banfield J.F."/>
        </authorList>
    </citation>
    <scope>NUCLEOTIDE SEQUENCE [LARGE SCALE GENOMIC DNA]</scope>
</reference>
<dbReference type="PROSITE" id="PS50198">
    <property type="entry name" value="PPIC_PPIASE_2"/>
    <property type="match status" value="1"/>
</dbReference>
<feature type="region of interest" description="Disordered" evidence="2">
    <location>
        <begin position="294"/>
        <end position="329"/>
    </location>
</feature>
<dbReference type="STRING" id="1817883.A3G31_05785"/>
<dbReference type="GO" id="GO:0003755">
    <property type="term" value="F:peptidyl-prolyl cis-trans isomerase activity"/>
    <property type="evidence" value="ECO:0007669"/>
    <property type="project" value="UniProtKB-KW"/>
</dbReference>
<evidence type="ECO:0000256" key="1">
    <source>
        <dbReference type="PROSITE-ProRule" id="PRU00278"/>
    </source>
</evidence>
<dbReference type="Pfam" id="PF13616">
    <property type="entry name" value="Rotamase_3"/>
    <property type="match status" value="1"/>
</dbReference>
<sequence>MYSKKIAGCFLILLSFIIILPLIAGAEERKSPDKVILAEVGDKKITLQDLNSKISELPLQYRGFFSDPGKKETFLNSLVQQIVLAKKARELKMDQKPEISEKINDITNQILSQELVKEEILKKNNISDEEIKKYYGNNVDKYREPESVKASHILIKVDEDAGEEARSKSEAKAKEILEKAKKGEDFAALAKEFSEDTATGKRGGDLGFFNKGRMVKEFNDVAFKLKPGEISDIVKTRFGYHIIKVEGKKKEHQKALTEVKSQIKETLSREALRKKLDEYTKKLYEESKVVMHPELLKAAESEEKDIDEIEETDEESVDEDGSEMEFEED</sequence>
<feature type="domain" description="PpiC" evidence="3">
    <location>
        <begin position="145"/>
        <end position="247"/>
    </location>
</feature>
<accession>A0A1F7SDN7</accession>